<keyword evidence="5 7" id="KW-1133">Transmembrane helix</keyword>
<evidence type="ECO:0000313" key="9">
    <source>
        <dbReference type="Proteomes" id="UP001571980"/>
    </source>
</evidence>
<dbReference type="InterPro" id="IPR007208">
    <property type="entry name" value="MrpF/PhaF-like"/>
</dbReference>
<keyword evidence="2" id="KW-0813">Transport</keyword>
<dbReference type="Pfam" id="PF04066">
    <property type="entry name" value="MrpF_PhaF"/>
    <property type="match status" value="1"/>
</dbReference>
<dbReference type="Proteomes" id="UP001571980">
    <property type="component" value="Unassembled WGS sequence"/>
</dbReference>
<evidence type="ECO:0000256" key="3">
    <source>
        <dbReference type="ARBA" id="ARBA00022475"/>
    </source>
</evidence>
<comment type="caution">
    <text evidence="8">The sequence shown here is derived from an EMBL/GenBank/DDBJ whole genome shotgun (WGS) entry which is preliminary data.</text>
</comment>
<proteinExistence type="predicted"/>
<evidence type="ECO:0000256" key="6">
    <source>
        <dbReference type="ARBA" id="ARBA00023136"/>
    </source>
</evidence>
<protein>
    <submittedName>
        <fullName evidence="8">Monovalent cation/H+ antiporter complex subunit F</fullName>
    </submittedName>
</protein>
<dbReference type="PANTHER" id="PTHR34702">
    <property type="entry name" value="NA(+)/H(+) ANTIPORTER SUBUNIT F1"/>
    <property type="match status" value="1"/>
</dbReference>
<keyword evidence="6 7" id="KW-0472">Membrane</keyword>
<feature type="transmembrane region" description="Helical" evidence="7">
    <location>
        <begin position="6"/>
        <end position="25"/>
    </location>
</feature>
<reference evidence="8 9" key="1">
    <citation type="submission" date="2023-03" db="EMBL/GenBank/DDBJ databases">
        <title>Speciation in Pyrococcus: adaptation to high temperature as a mechanism.</title>
        <authorList>
            <person name="Gu J."/>
        </authorList>
    </citation>
    <scope>NUCLEOTIDE SEQUENCE [LARGE SCALE GENOMIC DNA]</scope>
    <source>
        <strain evidence="8 9">LMOA34</strain>
    </source>
</reference>
<organism evidence="8 9">
    <name type="scientific">Pyrococcus kukulkanii</name>
    <dbReference type="NCBI Taxonomy" id="1609559"/>
    <lineage>
        <taxon>Archaea</taxon>
        <taxon>Methanobacteriati</taxon>
        <taxon>Methanobacteriota</taxon>
        <taxon>Thermococci</taxon>
        <taxon>Thermococcales</taxon>
        <taxon>Thermococcaceae</taxon>
        <taxon>Pyrococcus</taxon>
    </lineage>
</organism>
<evidence type="ECO:0000256" key="7">
    <source>
        <dbReference type="SAM" id="Phobius"/>
    </source>
</evidence>
<comment type="subcellular location">
    <subcellularLocation>
        <location evidence="1">Cell membrane</location>
        <topology evidence="1">Multi-pass membrane protein</topology>
    </subcellularLocation>
</comment>
<dbReference type="EMBL" id="JARRIG010000008">
    <property type="protein sequence ID" value="MFA4805315.1"/>
    <property type="molecule type" value="Genomic_DNA"/>
</dbReference>
<sequence>MSSEVVMLMKVILPLYVTAFILYTVRAIKGPTIPDIILAVDCMSFDIAAFMAILAVYFKSVYLISGAIILALWAYLLDVYIANYLTKKEVGA</sequence>
<evidence type="ECO:0000256" key="5">
    <source>
        <dbReference type="ARBA" id="ARBA00022989"/>
    </source>
</evidence>
<feature type="transmembrane region" description="Helical" evidence="7">
    <location>
        <begin position="37"/>
        <end position="58"/>
    </location>
</feature>
<keyword evidence="4 7" id="KW-0812">Transmembrane</keyword>
<keyword evidence="3" id="KW-1003">Cell membrane</keyword>
<accession>A0ABV4T6J5</accession>
<feature type="transmembrane region" description="Helical" evidence="7">
    <location>
        <begin position="64"/>
        <end position="85"/>
    </location>
</feature>
<evidence type="ECO:0000256" key="2">
    <source>
        <dbReference type="ARBA" id="ARBA00022448"/>
    </source>
</evidence>
<dbReference type="RefSeq" id="WP_372824840.1">
    <property type="nucleotide sequence ID" value="NZ_JARRIF010000001.1"/>
</dbReference>
<name>A0ABV4T6J5_9EURY</name>
<evidence type="ECO:0000256" key="1">
    <source>
        <dbReference type="ARBA" id="ARBA00004651"/>
    </source>
</evidence>
<gene>
    <name evidence="8" type="ORF">P8X34_11310</name>
</gene>
<dbReference type="PANTHER" id="PTHR34702:SF1">
    <property type="entry name" value="NA(+)_H(+) ANTIPORTER SUBUNIT F"/>
    <property type="match status" value="1"/>
</dbReference>
<keyword evidence="9" id="KW-1185">Reference proteome</keyword>
<evidence type="ECO:0000313" key="8">
    <source>
        <dbReference type="EMBL" id="MFA4805315.1"/>
    </source>
</evidence>
<evidence type="ECO:0000256" key="4">
    <source>
        <dbReference type="ARBA" id="ARBA00022692"/>
    </source>
</evidence>